<feature type="compositionally biased region" description="Gly residues" evidence="1">
    <location>
        <begin position="172"/>
        <end position="194"/>
    </location>
</feature>
<dbReference type="RefSeq" id="WP_128500192.1">
    <property type="nucleotide sequence ID" value="NZ_RZNC01000008.1"/>
</dbReference>
<protein>
    <submittedName>
        <fullName evidence="2">Uncharacterized protein</fullName>
    </submittedName>
</protein>
<proteinExistence type="predicted"/>
<feature type="region of interest" description="Disordered" evidence="1">
    <location>
        <begin position="1"/>
        <end position="29"/>
    </location>
</feature>
<reference evidence="2 3" key="1">
    <citation type="submission" date="2018-12" db="EMBL/GenBank/DDBJ databases">
        <authorList>
            <person name="Li F."/>
        </authorList>
    </citation>
    <scope>NUCLEOTIDE SEQUENCE [LARGE SCALE GENOMIC DNA]</scope>
    <source>
        <strain evidence="2 3">8H24J-4-2</strain>
    </source>
</reference>
<feature type="compositionally biased region" description="Basic and acidic residues" evidence="1">
    <location>
        <begin position="7"/>
        <end position="18"/>
    </location>
</feature>
<organism evidence="2 3">
    <name type="scientific">Labedella populi</name>
    <dbReference type="NCBI Taxonomy" id="2498850"/>
    <lineage>
        <taxon>Bacteria</taxon>
        <taxon>Bacillati</taxon>
        <taxon>Actinomycetota</taxon>
        <taxon>Actinomycetes</taxon>
        <taxon>Micrococcales</taxon>
        <taxon>Microbacteriaceae</taxon>
        <taxon>Labedella</taxon>
    </lineage>
</organism>
<evidence type="ECO:0000313" key="3">
    <source>
        <dbReference type="Proteomes" id="UP000288603"/>
    </source>
</evidence>
<dbReference type="EMBL" id="RZNC01000008">
    <property type="protein sequence ID" value="RWZ55380.1"/>
    <property type="molecule type" value="Genomic_DNA"/>
</dbReference>
<dbReference type="AlphaFoldDB" id="A0A444Q274"/>
<dbReference type="OrthoDB" id="5520269at2"/>
<evidence type="ECO:0000256" key="1">
    <source>
        <dbReference type="SAM" id="MobiDB-lite"/>
    </source>
</evidence>
<comment type="caution">
    <text evidence="2">The sequence shown here is derived from an EMBL/GenBank/DDBJ whole genome shotgun (WGS) entry which is preliminary data.</text>
</comment>
<keyword evidence="3" id="KW-1185">Reference proteome</keyword>
<dbReference type="Proteomes" id="UP000288603">
    <property type="component" value="Unassembled WGS sequence"/>
</dbReference>
<accession>A0A444Q274</accession>
<feature type="compositionally biased region" description="Low complexity" evidence="1">
    <location>
        <begin position="151"/>
        <end position="171"/>
    </location>
</feature>
<gene>
    <name evidence="2" type="ORF">ELQ92_15280</name>
</gene>
<feature type="region of interest" description="Disordered" evidence="1">
    <location>
        <begin position="73"/>
        <end position="116"/>
    </location>
</feature>
<sequence length="194" mass="19998">MGFLDRLLGRDDAPDRRQQQRSGVPARSDDEIAVERYRYLLRTAPPETIEQVHAEAFEKLTPEQRQMVFDDLSTNAPHGEAPRDSSPARLASAATRSELRSPGTLERSFGGGRSPGFGSMVGGSLLGTVAGYVIGSAIVSSFLPPMEGAPDAGTEGDAGSEGEAGTSEASGADGGGDFGGDIGGGDFGGGDFGF</sequence>
<evidence type="ECO:0000313" key="2">
    <source>
        <dbReference type="EMBL" id="RWZ55380.1"/>
    </source>
</evidence>
<name>A0A444Q274_9MICO</name>
<feature type="region of interest" description="Disordered" evidence="1">
    <location>
        <begin position="146"/>
        <end position="194"/>
    </location>
</feature>